<name>A0A5B7FHC7_PORTR</name>
<proteinExistence type="predicted"/>
<reference evidence="2 3" key="1">
    <citation type="submission" date="2019-05" db="EMBL/GenBank/DDBJ databases">
        <title>Another draft genome of Portunus trituberculatus and its Hox gene families provides insights of decapod evolution.</title>
        <authorList>
            <person name="Jeong J.-H."/>
            <person name="Song I."/>
            <person name="Kim S."/>
            <person name="Choi T."/>
            <person name="Kim D."/>
            <person name="Ryu S."/>
            <person name="Kim W."/>
        </authorList>
    </citation>
    <scope>NUCLEOTIDE SEQUENCE [LARGE SCALE GENOMIC DNA]</scope>
    <source>
        <tissue evidence="2">Muscle</tissue>
    </source>
</reference>
<protein>
    <submittedName>
        <fullName evidence="2">Uncharacterized protein</fullName>
    </submittedName>
</protein>
<evidence type="ECO:0000313" key="2">
    <source>
        <dbReference type="EMBL" id="MPC43884.1"/>
    </source>
</evidence>
<organism evidence="2 3">
    <name type="scientific">Portunus trituberculatus</name>
    <name type="common">Swimming crab</name>
    <name type="synonym">Neptunus trituberculatus</name>
    <dbReference type="NCBI Taxonomy" id="210409"/>
    <lineage>
        <taxon>Eukaryota</taxon>
        <taxon>Metazoa</taxon>
        <taxon>Ecdysozoa</taxon>
        <taxon>Arthropoda</taxon>
        <taxon>Crustacea</taxon>
        <taxon>Multicrustacea</taxon>
        <taxon>Malacostraca</taxon>
        <taxon>Eumalacostraca</taxon>
        <taxon>Eucarida</taxon>
        <taxon>Decapoda</taxon>
        <taxon>Pleocyemata</taxon>
        <taxon>Brachyura</taxon>
        <taxon>Eubrachyura</taxon>
        <taxon>Portunoidea</taxon>
        <taxon>Portunidae</taxon>
        <taxon>Portuninae</taxon>
        <taxon>Portunus</taxon>
    </lineage>
</organism>
<accession>A0A5B7FHC7</accession>
<feature type="region of interest" description="Disordered" evidence="1">
    <location>
        <begin position="25"/>
        <end position="45"/>
    </location>
</feature>
<dbReference type="AlphaFoldDB" id="A0A5B7FHC7"/>
<evidence type="ECO:0000256" key="1">
    <source>
        <dbReference type="SAM" id="MobiDB-lite"/>
    </source>
</evidence>
<gene>
    <name evidence="2" type="ORF">E2C01_037538</name>
</gene>
<keyword evidence="3" id="KW-1185">Reference proteome</keyword>
<sequence length="45" mass="5062">MDHRVHTWRFEVKLGSPLAAAWRTTQLPESRADDGNLDGVRSARG</sequence>
<comment type="caution">
    <text evidence="2">The sequence shown here is derived from an EMBL/GenBank/DDBJ whole genome shotgun (WGS) entry which is preliminary data.</text>
</comment>
<dbReference type="Proteomes" id="UP000324222">
    <property type="component" value="Unassembled WGS sequence"/>
</dbReference>
<dbReference type="EMBL" id="VSRR010006029">
    <property type="protein sequence ID" value="MPC43884.1"/>
    <property type="molecule type" value="Genomic_DNA"/>
</dbReference>
<evidence type="ECO:0000313" key="3">
    <source>
        <dbReference type="Proteomes" id="UP000324222"/>
    </source>
</evidence>